<protein>
    <submittedName>
        <fullName evidence="1">Uncharacterized protein</fullName>
    </submittedName>
</protein>
<dbReference type="InterPro" id="IPR046480">
    <property type="entry name" value="DUF6573"/>
</dbReference>
<dbReference type="RefSeq" id="WP_129354205.1">
    <property type="nucleotide sequence ID" value="NZ_CP026538.1"/>
</dbReference>
<dbReference type="Pfam" id="PF20213">
    <property type="entry name" value="DUF6573"/>
    <property type="match status" value="1"/>
</dbReference>
<evidence type="ECO:0000313" key="1">
    <source>
        <dbReference type="EMBL" id="QAZ68608.1"/>
    </source>
</evidence>
<dbReference type="Proteomes" id="UP000293296">
    <property type="component" value="Chromosome"/>
</dbReference>
<accession>A0A4P6HT49</accession>
<organism evidence="1 2">
    <name type="scientific">Solidesulfovibrio carbinolicus</name>
    <dbReference type="NCBI Taxonomy" id="296842"/>
    <lineage>
        <taxon>Bacteria</taxon>
        <taxon>Pseudomonadati</taxon>
        <taxon>Thermodesulfobacteriota</taxon>
        <taxon>Desulfovibrionia</taxon>
        <taxon>Desulfovibrionales</taxon>
        <taxon>Desulfovibrionaceae</taxon>
        <taxon>Solidesulfovibrio</taxon>
    </lineage>
</organism>
<dbReference type="OrthoDB" id="4556966at2"/>
<reference evidence="1 2" key="1">
    <citation type="submission" date="2018-02" db="EMBL/GenBank/DDBJ databases">
        <title>Genome sequence of Desulfovibrio carbinolicus DSM 3852.</title>
        <authorList>
            <person name="Wilbanks E."/>
            <person name="Skennerton C.T."/>
            <person name="Orphan V.J."/>
        </authorList>
    </citation>
    <scope>NUCLEOTIDE SEQUENCE [LARGE SCALE GENOMIC DNA]</scope>
    <source>
        <strain evidence="1 2">DSM 3852</strain>
    </source>
</reference>
<keyword evidence="2" id="KW-1185">Reference proteome</keyword>
<proteinExistence type="predicted"/>
<dbReference type="KEGG" id="dcb:C3Y92_15765"/>
<dbReference type="AlphaFoldDB" id="A0A4P6HT49"/>
<sequence>MTTDKAFENLIYTYTRAQAIEDGVLIDITADAQVHGFKVHTVVTDNLYHRYIEVPSGLDRSFGQSSAGRLHDLLTLAMFAARASKGTDRVYFKISFLMEPGRTETVQVIAHIGPGDDGVIPVLTIMLPEDD</sequence>
<dbReference type="EMBL" id="CP026538">
    <property type="protein sequence ID" value="QAZ68608.1"/>
    <property type="molecule type" value="Genomic_DNA"/>
</dbReference>
<evidence type="ECO:0000313" key="2">
    <source>
        <dbReference type="Proteomes" id="UP000293296"/>
    </source>
</evidence>
<gene>
    <name evidence="1" type="ORF">C3Y92_15765</name>
</gene>
<name>A0A4P6HT49_9BACT</name>